<proteinExistence type="predicted"/>
<dbReference type="RefSeq" id="WP_129355574.1">
    <property type="nucleotide sequence ID" value="NZ_CP026538.1"/>
</dbReference>
<dbReference type="PROSITE" id="PS50894">
    <property type="entry name" value="HPT"/>
    <property type="match status" value="1"/>
</dbReference>
<feature type="modified residue" description="Phosphohistidine" evidence="1">
    <location>
        <position position="53"/>
    </location>
</feature>
<reference evidence="3 4" key="1">
    <citation type="submission" date="2018-02" db="EMBL/GenBank/DDBJ databases">
        <title>Genome sequence of Desulfovibrio carbinolicus DSM 3852.</title>
        <authorList>
            <person name="Wilbanks E."/>
            <person name="Skennerton C.T."/>
            <person name="Orphan V.J."/>
        </authorList>
    </citation>
    <scope>NUCLEOTIDE SEQUENCE [LARGE SCALE GENOMIC DNA]</scope>
    <source>
        <strain evidence="3 4">DSM 3852</strain>
    </source>
</reference>
<evidence type="ECO:0000256" key="1">
    <source>
        <dbReference type="PROSITE-ProRule" id="PRU00110"/>
    </source>
</evidence>
<dbReference type="GO" id="GO:0000160">
    <property type="term" value="P:phosphorelay signal transduction system"/>
    <property type="evidence" value="ECO:0007669"/>
    <property type="project" value="InterPro"/>
</dbReference>
<dbReference type="EMBL" id="CP026538">
    <property type="protein sequence ID" value="QAZ69307.1"/>
    <property type="molecule type" value="Genomic_DNA"/>
</dbReference>
<evidence type="ECO:0000313" key="3">
    <source>
        <dbReference type="EMBL" id="QAZ69307.1"/>
    </source>
</evidence>
<dbReference type="Pfam" id="PF01627">
    <property type="entry name" value="Hpt"/>
    <property type="match status" value="1"/>
</dbReference>
<evidence type="ECO:0000259" key="2">
    <source>
        <dbReference type="PROSITE" id="PS50894"/>
    </source>
</evidence>
<sequence length="121" mass="12686">MNATFSRLPTTVRVSQTLKPLYLRFLETQMRHLAGIAPALAAGDTDEARRLAHNVKGAAGTYELPDAAALAAAAEAAIHDGRQEEALAMAATLGGYFAALNVIFVGPQPRNDALAGQPETS</sequence>
<accession>A0A4P6HPS7</accession>
<evidence type="ECO:0000313" key="4">
    <source>
        <dbReference type="Proteomes" id="UP000293296"/>
    </source>
</evidence>
<organism evidence="3 4">
    <name type="scientific">Solidesulfovibrio carbinolicus</name>
    <dbReference type="NCBI Taxonomy" id="296842"/>
    <lineage>
        <taxon>Bacteria</taxon>
        <taxon>Pseudomonadati</taxon>
        <taxon>Thermodesulfobacteriota</taxon>
        <taxon>Desulfovibrionia</taxon>
        <taxon>Desulfovibrionales</taxon>
        <taxon>Desulfovibrionaceae</taxon>
        <taxon>Solidesulfovibrio</taxon>
    </lineage>
</organism>
<name>A0A4P6HPS7_9BACT</name>
<gene>
    <name evidence="3" type="ORF">C3Y92_19505</name>
</gene>
<dbReference type="Gene3D" id="1.20.120.160">
    <property type="entry name" value="HPT domain"/>
    <property type="match status" value="1"/>
</dbReference>
<dbReference type="KEGG" id="dcb:C3Y92_19505"/>
<feature type="domain" description="HPt" evidence="2">
    <location>
        <begin position="14"/>
        <end position="117"/>
    </location>
</feature>
<dbReference type="GO" id="GO:0004672">
    <property type="term" value="F:protein kinase activity"/>
    <property type="evidence" value="ECO:0007669"/>
    <property type="project" value="UniProtKB-ARBA"/>
</dbReference>
<dbReference type="OrthoDB" id="5459699at2"/>
<keyword evidence="4" id="KW-1185">Reference proteome</keyword>
<dbReference type="InterPro" id="IPR036641">
    <property type="entry name" value="HPT_dom_sf"/>
</dbReference>
<dbReference type="AlphaFoldDB" id="A0A4P6HPS7"/>
<dbReference type="Proteomes" id="UP000293296">
    <property type="component" value="Chromosome"/>
</dbReference>
<dbReference type="SUPFAM" id="SSF47226">
    <property type="entry name" value="Histidine-containing phosphotransfer domain, HPT domain"/>
    <property type="match status" value="1"/>
</dbReference>
<keyword evidence="1" id="KW-0597">Phosphoprotein</keyword>
<dbReference type="InterPro" id="IPR008207">
    <property type="entry name" value="Sig_transdc_His_kin_Hpt_dom"/>
</dbReference>
<protein>
    <submittedName>
        <fullName evidence="3">Hpt domain-containing protein</fullName>
    </submittedName>
</protein>